<gene>
    <name evidence="1" type="ORF">C0Z18_17700</name>
</gene>
<proteinExistence type="predicted"/>
<sequence>MNESGGDRSNKQPLCKRFAACGRAMIWRYAWAKNWADVRHCSGRCRRRRSRTRR</sequence>
<accession>A0A2N7VLN3</accession>
<dbReference type="EMBL" id="PNYA01000016">
    <property type="protein sequence ID" value="PMS18074.1"/>
    <property type="molecule type" value="Genomic_DNA"/>
</dbReference>
<dbReference type="RefSeq" id="WP_102646731.1">
    <property type="nucleotide sequence ID" value="NZ_PNYA01000016.1"/>
</dbReference>
<evidence type="ECO:0000313" key="1">
    <source>
        <dbReference type="EMBL" id="PMS18074.1"/>
    </source>
</evidence>
<reference evidence="1 2" key="1">
    <citation type="submission" date="2018-01" db="EMBL/GenBank/DDBJ databases">
        <title>Whole genome analyses suggest that Burkholderia sensu lato contains two further novel genera in the rhizoxinica-symbiotica group Mycetohabitans gen. nov., and Trinickia gen. nov.: implications for the evolution of diazotrophy and nodulation in the Burkholderiaceae.</title>
        <authorList>
            <person name="Estrada-de los Santos P."/>
            <person name="Palmer M."/>
            <person name="Chavez-Ramirez B."/>
            <person name="Beukes C."/>
            <person name="Steenkamp E.T."/>
            <person name="Hirsch A.M."/>
            <person name="Manyaka P."/>
            <person name="Maluk M."/>
            <person name="Lafos M."/>
            <person name="Crook M."/>
            <person name="Gross E."/>
            <person name="Simon M.F."/>
            <person name="Bueno dos Reis Junior F."/>
            <person name="Poole P.S."/>
            <person name="Venter S.N."/>
            <person name="James E.K."/>
        </authorList>
    </citation>
    <scope>NUCLEOTIDE SEQUENCE [LARGE SCALE GENOMIC DNA]</scope>
    <source>
        <strain evidence="1 2">GIMN1.004</strain>
    </source>
</reference>
<evidence type="ECO:0000313" key="2">
    <source>
        <dbReference type="Proteomes" id="UP000235616"/>
    </source>
</evidence>
<comment type="caution">
    <text evidence="1">The sequence shown here is derived from an EMBL/GenBank/DDBJ whole genome shotgun (WGS) entry which is preliminary data.</text>
</comment>
<dbReference type="Proteomes" id="UP000235616">
    <property type="component" value="Unassembled WGS sequence"/>
</dbReference>
<dbReference type="InterPro" id="IPR017136">
    <property type="entry name" value="UCP037205"/>
</dbReference>
<dbReference type="Pfam" id="PF10013">
    <property type="entry name" value="DUF2256"/>
    <property type="match status" value="1"/>
</dbReference>
<keyword evidence="2" id="KW-1185">Reference proteome</keyword>
<organism evidence="1 2">
    <name type="scientific">Trinickia dabaoshanensis</name>
    <dbReference type="NCBI Taxonomy" id="564714"/>
    <lineage>
        <taxon>Bacteria</taxon>
        <taxon>Pseudomonadati</taxon>
        <taxon>Pseudomonadota</taxon>
        <taxon>Betaproteobacteria</taxon>
        <taxon>Burkholderiales</taxon>
        <taxon>Burkholderiaceae</taxon>
        <taxon>Trinickia</taxon>
    </lineage>
</organism>
<protein>
    <submittedName>
        <fullName evidence="1">DUF2256 domain-containing protein</fullName>
    </submittedName>
</protein>
<dbReference type="AlphaFoldDB" id="A0A2N7VLN3"/>
<dbReference type="OrthoDB" id="27194at2"/>
<name>A0A2N7VLN3_9BURK</name>